<keyword evidence="7" id="KW-0812">Transmembrane</keyword>
<dbReference type="InterPro" id="IPR036400">
    <property type="entry name" value="Cyt_B5-like_heme/steroid_sf"/>
</dbReference>
<organism evidence="9 10">
    <name type="scientific">Ascodesmis nigricans</name>
    <dbReference type="NCBI Taxonomy" id="341454"/>
    <lineage>
        <taxon>Eukaryota</taxon>
        <taxon>Fungi</taxon>
        <taxon>Dikarya</taxon>
        <taxon>Ascomycota</taxon>
        <taxon>Pezizomycotina</taxon>
        <taxon>Pezizomycetes</taxon>
        <taxon>Pezizales</taxon>
        <taxon>Ascodesmidaceae</taxon>
        <taxon>Ascodesmis</taxon>
    </lineage>
</organism>
<dbReference type="SUPFAM" id="SSF55856">
    <property type="entry name" value="Cytochrome b5-like heme/steroid binding domain"/>
    <property type="match status" value="1"/>
</dbReference>
<dbReference type="STRING" id="341454.A0A4S2MXU2"/>
<evidence type="ECO:0000256" key="2">
    <source>
        <dbReference type="ARBA" id="ARBA00022617"/>
    </source>
</evidence>
<evidence type="ECO:0000256" key="6">
    <source>
        <dbReference type="ARBA" id="ARBA00038357"/>
    </source>
</evidence>
<dbReference type="PANTHER" id="PTHR10281">
    <property type="entry name" value="MEMBRANE-ASSOCIATED PROGESTERONE RECEPTOR COMPONENT-RELATED"/>
    <property type="match status" value="1"/>
</dbReference>
<evidence type="ECO:0000256" key="1">
    <source>
        <dbReference type="ARBA" id="ARBA00004240"/>
    </source>
</evidence>
<keyword evidence="3" id="KW-0479">Metal-binding</keyword>
<dbReference type="InParanoid" id="A0A4S2MXU2"/>
<dbReference type="GO" id="GO:0046872">
    <property type="term" value="F:metal ion binding"/>
    <property type="evidence" value="ECO:0007669"/>
    <property type="project" value="UniProtKB-KW"/>
</dbReference>
<feature type="domain" description="Cytochrome b5 heme-binding" evidence="8">
    <location>
        <begin position="67"/>
        <end position="168"/>
    </location>
</feature>
<dbReference type="FunFam" id="3.10.120.10:FF:000003">
    <property type="entry name" value="membrane-associated progesterone receptor component 1"/>
    <property type="match status" value="1"/>
</dbReference>
<reference evidence="9 10" key="1">
    <citation type="submission" date="2019-04" db="EMBL/GenBank/DDBJ databases">
        <title>Comparative genomics and transcriptomics to analyze fruiting body development in filamentous ascomycetes.</title>
        <authorList>
            <consortium name="DOE Joint Genome Institute"/>
            <person name="Lutkenhaus R."/>
            <person name="Traeger S."/>
            <person name="Breuer J."/>
            <person name="Kuo A."/>
            <person name="Lipzen A."/>
            <person name="Pangilinan J."/>
            <person name="Dilworth D."/>
            <person name="Sandor L."/>
            <person name="Poggeler S."/>
            <person name="Barry K."/>
            <person name="Grigoriev I.V."/>
            <person name="Nowrousian M."/>
        </authorList>
    </citation>
    <scope>NUCLEOTIDE SEQUENCE [LARGE SCALE GENOMIC DNA]</scope>
    <source>
        <strain evidence="9 10">CBS 389.68</strain>
    </source>
</reference>
<keyword evidence="10" id="KW-1185">Reference proteome</keyword>
<keyword evidence="2" id="KW-0349">Heme</keyword>
<dbReference type="InterPro" id="IPR050577">
    <property type="entry name" value="MAPR/NEUFC/NENF-like"/>
</dbReference>
<dbReference type="GO" id="GO:0016020">
    <property type="term" value="C:membrane"/>
    <property type="evidence" value="ECO:0007669"/>
    <property type="project" value="TreeGrafter"/>
</dbReference>
<dbReference type="Gene3D" id="3.10.120.10">
    <property type="entry name" value="Cytochrome b5-like heme/steroid binding domain"/>
    <property type="match status" value="1"/>
</dbReference>
<protein>
    <submittedName>
        <fullName evidence="9">Cytochrome b5</fullName>
    </submittedName>
</protein>
<evidence type="ECO:0000313" key="10">
    <source>
        <dbReference type="Proteomes" id="UP000298138"/>
    </source>
</evidence>
<dbReference type="PANTHER" id="PTHR10281:SF72">
    <property type="entry name" value="NEUDESIN"/>
    <property type="match status" value="1"/>
</dbReference>
<evidence type="ECO:0000256" key="4">
    <source>
        <dbReference type="ARBA" id="ARBA00022824"/>
    </source>
</evidence>
<dbReference type="GO" id="GO:0005783">
    <property type="term" value="C:endoplasmic reticulum"/>
    <property type="evidence" value="ECO:0007669"/>
    <property type="project" value="UniProtKB-SubCell"/>
</dbReference>
<dbReference type="GO" id="GO:0020037">
    <property type="term" value="F:heme binding"/>
    <property type="evidence" value="ECO:0007669"/>
    <property type="project" value="UniProtKB-ARBA"/>
</dbReference>
<name>A0A4S2MXU2_9PEZI</name>
<dbReference type="EMBL" id="ML220119">
    <property type="protein sequence ID" value="TGZ81406.1"/>
    <property type="molecule type" value="Genomic_DNA"/>
</dbReference>
<keyword evidence="4" id="KW-0256">Endoplasmic reticulum</keyword>
<proteinExistence type="inferred from homology"/>
<dbReference type="OrthoDB" id="547796at2759"/>
<gene>
    <name evidence="9" type="ORF">EX30DRAFT_318982</name>
</gene>
<keyword evidence="5" id="KW-0408">Iron</keyword>
<dbReference type="InterPro" id="IPR001199">
    <property type="entry name" value="Cyt_B5-like_heme/steroid-bd"/>
</dbReference>
<feature type="transmembrane region" description="Helical" evidence="7">
    <location>
        <begin position="23"/>
        <end position="45"/>
    </location>
</feature>
<accession>A0A4S2MXU2</accession>
<comment type="similarity">
    <text evidence="6">Belongs to the cytochrome b5 family. MAPR subfamily.</text>
</comment>
<comment type="subcellular location">
    <subcellularLocation>
        <location evidence="1">Endoplasmic reticulum</location>
    </subcellularLocation>
</comment>
<sequence>MDNAGPGPDSAAPPTAPEETTALSLSSFATPVNLTILVLFLYVLIMRARSPPPPAVPRQKPRVFQTFTPRTLKPFNGADQPTVLLAVQGDVFDVTSGASFYGPGGPYANFAGRDASRGLAKNSFDEEMLTPIDQPIDKLEDLNGEEKNSLADWKGHFQGKYLLVGKLVEEGSEEAKAAGI</sequence>
<dbReference type="Pfam" id="PF00173">
    <property type="entry name" value="Cyt-b5"/>
    <property type="match status" value="1"/>
</dbReference>
<dbReference type="FunCoup" id="A0A4S2MXU2">
    <property type="interactions" value="830"/>
</dbReference>
<evidence type="ECO:0000256" key="3">
    <source>
        <dbReference type="ARBA" id="ARBA00022723"/>
    </source>
</evidence>
<evidence type="ECO:0000256" key="5">
    <source>
        <dbReference type="ARBA" id="ARBA00023004"/>
    </source>
</evidence>
<evidence type="ECO:0000256" key="7">
    <source>
        <dbReference type="SAM" id="Phobius"/>
    </source>
</evidence>
<evidence type="ECO:0000313" key="9">
    <source>
        <dbReference type="EMBL" id="TGZ81406.1"/>
    </source>
</evidence>
<keyword evidence="7" id="KW-1133">Transmembrane helix</keyword>
<dbReference type="AlphaFoldDB" id="A0A4S2MXU2"/>
<dbReference type="SMART" id="SM01117">
    <property type="entry name" value="Cyt-b5"/>
    <property type="match status" value="1"/>
</dbReference>
<dbReference type="Proteomes" id="UP000298138">
    <property type="component" value="Unassembled WGS sequence"/>
</dbReference>
<evidence type="ECO:0000259" key="8">
    <source>
        <dbReference type="SMART" id="SM01117"/>
    </source>
</evidence>
<keyword evidence="7" id="KW-0472">Membrane</keyword>